<dbReference type="Pfam" id="PF16653">
    <property type="entry name" value="Sacchrp_dh_C"/>
    <property type="match status" value="1"/>
</dbReference>
<dbReference type="EMBL" id="CAFBMF010000119">
    <property type="protein sequence ID" value="CAB4909866.1"/>
    <property type="molecule type" value="Genomic_DNA"/>
</dbReference>
<evidence type="ECO:0000259" key="2">
    <source>
        <dbReference type="Pfam" id="PF16653"/>
    </source>
</evidence>
<evidence type="ECO:0000313" key="3">
    <source>
        <dbReference type="EMBL" id="CAB4909866.1"/>
    </source>
</evidence>
<protein>
    <submittedName>
        <fullName evidence="3">Unannotated protein</fullName>
    </submittedName>
</protein>
<organism evidence="3">
    <name type="scientific">freshwater metagenome</name>
    <dbReference type="NCBI Taxonomy" id="449393"/>
    <lineage>
        <taxon>unclassified sequences</taxon>
        <taxon>metagenomes</taxon>
        <taxon>ecological metagenomes</taxon>
    </lineage>
</organism>
<sequence>MNVEHEEVLLMPREIECNRVTFKYGLGTDFINWLKTFAYLGLDAAEKIQVGDVKVAPRDVLAAVLPNPAKLGHLMTGKTCAGTWVKGTKDGKPREVYLYHVVDNQQTMGEWGCQAVLWQTAICPVVALELIARGTWKHSGVHGPEAFDAVPYLELLAEYGAAHGMVEMGEGQWPSPTRTNDPGWSRPVRTSTNN</sequence>
<evidence type="ECO:0000256" key="1">
    <source>
        <dbReference type="SAM" id="MobiDB-lite"/>
    </source>
</evidence>
<dbReference type="PANTHER" id="PTHR43796">
    <property type="entry name" value="CARBOXYNORSPERMIDINE SYNTHASE"/>
    <property type="match status" value="1"/>
</dbReference>
<gene>
    <name evidence="3" type="ORF">UFOPK3494_01450</name>
</gene>
<accession>A0A6J7GSB1</accession>
<reference evidence="3" key="1">
    <citation type="submission" date="2020-05" db="EMBL/GenBank/DDBJ databases">
        <authorList>
            <person name="Chiriac C."/>
            <person name="Salcher M."/>
            <person name="Ghai R."/>
            <person name="Kavagutti S V."/>
        </authorList>
    </citation>
    <scope>NUCLEOTIDE SEQUENCE</scope>
</reference>
<dbReference type="Gene3D" id="3.40.50.720">
    <property type="entry name" value="NAD(P)-binding Rossmann-like Domain"/>
    <property type="match status" value="1"/>
</dbReference>
<name>A0A6J7GSB1_9ZZZZ</name>
<proteinExistence type="predicted"/>
<feature type="region of interest" description="Disordered" evidence="1">
    <location>
        <begin position="170"/>
        <end position="194"/>
    </location>
</feature>
<dbReference type="Gene3D" id="3.30.360.10">
    <property type="entry name" value="Dihydrodipicolinate Reductase, domain 2"/>
    <property type="match status" value="1"/>
</dbReference>
<dbReference type="AlphaFoldDB" id="A0A6J7GSB1"/>
<feature type="compositionally biased region" description="Polar residues" evidence="1">
    <location>
        <begin position="174"/>
        <end position="194"/>
    </location>
</feature>
<feature type="domain" description="Saccharopine dehydrogenase-like C-terminal" evidence="2">
    <location>
        <begin position="3"/>
        <end position="160"/>
    </location>
</feature>
<dbReference type="PANTHER" id="PTHR43796:SF2">
    <property type="entry name" value="CARBOXYNORSPERMIDINE SYNTHASE"/>
    <property type="match status" value="1"/>
</dbReference>
<dbReference type="InterPro" id="IPR032095">
    <property type="entry name" value="Sacchrp_dh-like_C"/>
</dbReference>